<protein>
    <recommendedName>
        <fullName evidence="3">Transposase</fullName>
    </recommendedName>
</protein>
<evidence type="ECO:0000313" key="2">
    <source>
        <dbReference type="Proteomes" id="UP001258181"/>
    </source>
</evidence>
<proteinExistence type="predicted"/>
<comment type="caution">
    <text evidence="1">The sequence shown here is derived from an EMBL/GenBank/DDBJ whole genome shotgun (WGS) entry which is preliminary data.</text>
</comment>
<organism evidence="1 2">
    <name type="scientific">Fictibacillus barbaricus</name>
    <dbReference type="NCBI Taxonomy" id="182136"/>
    <lineage>
        <taxon>Bacteria</taxon>
        <taxon>Bacillati</taxon>
        <taxon>Bacillota</taxon>
        <taxon>Bacilli</taxon>
        <taxon>Bacillales</taxon>
        <taxon>Fictibacillaceae</taxon>
        <taxon>Fictibacillus</taxon>
    </lineage>
</organism>
<dbReference type="EMBL" id="JAVDWA010000005">
    <property type="protein sequence ID" value="MDR7073898.1"/>
    <property type="molecule type" value="Genomic_DNA"/>
</dbReference>
<gene>
    <name evidence="1" type="ORF">J2X07_002888</name>
</gene>
<sequence length="71" mass="8267">MHCGVSVRFLLKDFMNCFFEKLIGVEVARLLRDEWAGEITLLQSDKGAHRTPRGKRVTATEINRLQRHRTL</sequence>
<accession>A0ABU1U329</accession>
<reference evidence="1 2" key="1">
    <citation type="submission" date="2023-07" db="EMBL/GenBank/DDBJ databases">
        <title>Sorghum-associated microbial communities from plants grown in Nebraska, USA.</title>
        <authorList>
            <person name="Schachtman D."/>
        </authorList>
    </citation>
    <scope>NUCLEOTIDE SEQUENCE [LARGE SCALE GENOMIC DNA]</scope>
    <source>
        <strain evidence="1 2">BE211</strain>
    </source>
</reference>
<keyword evidence="2" id="KW-1185">Reference proteome</keyword>
<evidence type="ECO:0000313" key="1">
    <source>
        <dbReference type="EMBL" id="MDR7073898.1"/>
    </source>
</evidence>
<name>A0ABU1U329_9BACL</name>
<evidence type="ECO:0008006" key="3">
    <source>
        <dbReference type="Google" id="ProtNLM"/>
    </source>
</evidence>
<dbReference type="Proteomes" id="UP001258181">
    <property type="component" value="Unassembled WGS sequence"/>
</dbReference>